<accession>A0ABT6FB83</accession>
<evidence type="ECO:0000313" key="2">
    <source>
        <dbReference type="Proteomes" id="UP001216907"/>
    </source>
</evidence>
<evidence type="ECO:0000313" key="1">
    <source>
        <dbReference type="EMBL" id="MDG3004846.1"/>
    </source>
</evidence>
<keyword evidence="2" id="KW-1185">Reference proteome</keyword>
<dbReference type="Proteomes" id="UP001216907">
    <property type="component" value="Unassembled WGS sequence"/>
</dbReference>
<name>A0ABT6FB83_9BACT</name>
<dbReference type="EMBL" id="JARRAG010000002">
    <property type="protein sequence ID" value="MDG3004846.1"/>
    <property type="molecule type" value="Genomic_DNA"/>
</dbReference>
<gene>
    <name evidence="1" type="ORF">PZE19_13755</name>
</gene>
<sequence length="112" mass="12502">MAVVHFDRDAMARWYASQHLRTDPGVRRIYYLPSGAPDREIRLVEVNDLLAEIDGGALEPIDFGVDTGSETEHKLFVLDVTPSQWQAVDRGDLPLPAGWALEDAIELENSGR</sequence>
<dbReference type="RefSeq" id="WP_277861197.1">
    <property type="nucleotide sequence ID" value="NZ_JARRAG010000002.1"/>
</dbReference>
<protein>
    <submittedName>
        <fullName evidence="1">Uncharacterized protein</fullName>
    </submittedName>
</protein>
<proteinExistence type="predicted"/>
<comment type="caution">
    <text evidence="1">The sequence shown here is derived from an EMBL/GenBank/DDBJ whole genome shotgun (WGS) entry which is preliminary data.</text>
</comment>
<reference evidence="1 2" key="1">
    <citation type="submission" date="2023-03" db="EMBL/GenBank/DDBJ databases">
        <title>Paludisphaera mucosa sp. nov. a novel planctomycete from northern fen.</title>
        <authorList>
            <person name="Ivanova A."/>
        </authorList>
    </citation>
    <scope>NUCLEOTIDE SEQUENCE [LARGE SCALE GENOMIC DNA]</scope>
    <source>
        <strain evidence="1 2">Pla2</strain>
    </source>
</reference>
<organism evidence="1 2">
    <name type="scientific">Paludisphaera mucosa</name>
    <dbReference type="NCBI Taxonomy" id="3030827"/>
    <lineage>
        <taxon>Bacteria</taxon>
        <taxon>Pseudomonadati</taxon>
        <taxon>Planctomycetota</taxon>
        <taxon>Planctomycetia</taxon>
        <taxon>Isosphaerales</taxon>
        <taxon>Isosphaeraceae</taxon>
        <taxon>Paludisphaera</taxon>
    </lineage>
</organism>